<reference evidence="1 2" key="1">
    <citation type="submission" date="2017-04" db="EMBL/GenBank/DDBJ databases">
        <authorList>
            <person name="Afonso C.L."/>
            <person name="Miller P.J."/>
            <person name="Scott M.A."/>
            <person name="Spackman E."/>
            <person name="Goraichik I."/>
            <person name="Dimitrov K.M."/>
            <person name="Suarez D.L."/>
            <person name="Swayne D.E."/>
        </authorList>
    </citation>
    <scope>NUCLEOTIDE SEQUENCE [LARGE SCALE GENOMIC DNA]</scope>
    <source>
        <strain evidence="1 2">USBA 355</strain>
    </source>
</reference>
<evidence type="ECO:0000313" key="2">
    <source>
        <dbReference type="Proteomes" id="UP000192917"/>
    </source>
</evidence>
<proteinExistence type="predicted"/>
<gene>
    <name evidence="1" type="ORF">SAMN05428998_1333</name>
</gene>
<dbReference type="EMBL" id="FWZX01000033">
    <property type="protein sequence ID" value="SMF74153.1"/>
    <property type="molecule type" value="Genomic_DNA"/>
</dbReference>
<accession>A0A1Y6CST3</accession>
<organism evidence="1 2">
    <name type="scientific">Tistlia consotensis USBA 355</name>
    <dbReference type="NCBI Taxonomy" id="560819"/>
    <lineage>
        <taxon>Bacteria</taxon>
        <taxon>Pseudomonadati</taxon>
        <taxon>Pseudomonadota</taxon>
        <taxon>Alphaproteobacteria</taxon>
        <taxon>Rhodospirillales</taxon>
        <taxon>Rhodovibrionaceae</taxon>
        <taxon>Tistlia</taxon>
    </lineage>
</organism>
<name>A0A1Y6CST3_9PROT</name>
<sequence length="170" mass="17551">MAESEEIVEVLGRFETREGFEAAVKALSAAGFGHADLSVLDTHETIDAAGGHSEAWRDRIAGLVGEVRYVGPVTDAGLIALAAGPVGALVASVIAAGMSGLALRELFDQSEAGPHVDAFDRALEHGAVLLWAYAPTAERQAEARAAMAAHGGKDIEVVRRRHKSGGTAGA</sequence>
<evidence type="ECO:0000313" key="1">
    <source>
        <dbReference type="EMBL" id="SMF74153.1"/>
    </source>
</evidence>
<dbReference type="STRING" id="560819.SAMN05428998_1333"/>
<dbReference type="RefSeq" id="WP_085125783.1">
    <property type="nucleotide sequence ID" value="NZ_FWZX01000033.1"/>
</dbReference>
<evidence type="ECO:0008006" key="3">
    <source>
        <dbReference type="Google" id="ProtNLM"/>
    </source>
</evidence>
<dbReference type="Proteomes" id="UP000192917">
    <property type="component" value="Unassembled WGS sequence"/>
</dbReference>
<keyword evidence="2" id="KW-1185">Reference proteome</keyword>
<dbReference type="AlphaFoldDB" id="A0A1Y6CST3"/>
<protein>
    <recommendedName>
        <fullName evidence="3">Heat induced stress protein YflT</fullName>
    </recommendedName>
</protein>